<comment type="caution">
    <text evidence="1">The sequence shown here is derived from an EMBL/GenBank/DDBJ whole genome shotgun (WGS) entry which is preliminary data.</text>
</comment>
<evidence type="ECO:0000313" key="2">
    <source>
        <dbReference type="Proteomes" id="UP001148662"/>
    </source>
</evidence>
<organism evidence="1 2">
    <name type="scientific">Phlebia brevispora</name>
    <dbReference type="NCBI Taxonomy" id="194682"/>
    <lineage>
        <taxon>Eukaryota</taxon>
        <taxon>Fungi</taxon>
        <taxon>Dikarya</taxon>
        <taxon>Basidiomycota</taxon>
        <taxon>Agaricomycotina</taxon>
        <taxon>Agaricomycetes</taxon>
        <taxon>Polyporales</taxon>
        <taxon>Meruliaceae</taxon>
        <taxon>Phlebia</taxon>
    </lineage>
</organism>
<keyword evidence="2" id="KW-1185">Reference proteome</keyword>
<name>A0ACC1T7K1_9APHY</name>
<reference evidence="1" key="1">
    <citation type="submission" date="2022-07" db="EMBL/GenBank/DDBJ databases">
        <title>Genome Sequence of Phlebia brevispora.</title>
        <authorList>
            <person name="Buettner E."/>
        </authorList>
    </citation>
    <scope>NUCLEOTIDE SEQUENCE</scope>
    <source>
        <strain evidence="1">MPL23</strain>
    </source>
</reference>
<protein>
    <submittedName>
        <fullName evidence="1">Uncharacterized protein</fullName>
    </submittedName>
</protein>
<dbReference type="EMBL" id="JANHOG010000375">
    <property type="protein sequence ID" value="KAJ3555005.1"/>
    <property type="molecule type" value="Genomic_DNA"/>
</dbReference>
<accession>A0ACC1T7K1</accession>
<dbReference type="Proteomes" id="UP001148662">
    <property type="component" value="Unassembled WGS sequence"/>
</dbReference>
<sequence length="2077" mass="223901">MSASMPIAVVGVATELPGGADGNLDYPSFWQFLMDKKEAYEKVPADRFNIQYLVGHGANQFLTDTGTFLKDLNLFDNLEFGVTNKDARIMALSSRKLLELSFLALLDSGIDYRGHNVGSFVSGVPHDIVSASGPDEGDVRNSFAFIPSMVANRIAYHLDLRGPSIPTDTACSSSLSALHLACQALRLGECEAAVVGGSQLNHRFIDWLYYSQTGVLAPDGKCKPFDAHADGFSRAEGVVAVVIKPLEAALRDHDKIYGTVVGTAINNCGSLMPIYAPVASAQRIAMEEAFKMAQRDPTEIDFIELHATGTARGDPTEANWVGDMFKRDDELLIGSLKGNLGHMEITAFLGSLAKVCGIFTKGVVPPNINLKTPNPDIHWEEYKFRVPLEAEPVPCRNPNGRPLVALTSSGVGGVNGSVVLEGPPKLPKRKNEFWLPDAKTPTLLMAGGLTPRSSGAVGDQLKEIVEKYDVQNLARVYGRRTRSMTWRSYAVANGNKIRFSAPVLAPRTPPPVVFVFSGQGPQHFDMGRELFRTNAVFRKTVLELDALHTTSMGYSLIERYGLFDERKEYEKLGQVWPIRVTLPSLAILHLAEYEMLVSTGLKPDAVIGHSAGETAVLYASGSGSKELVVELSVARGKSMSLMEDKEGTMAAVNCAPEEAQKFIDEAIAELGPAPLEIGCYNTPDAVTLSGPSKHIDLAVQKADAAGIFARRLRTCVPVHSSMMRLCEDEYLKLSAEVFAKYGVKKPTTAVYSTKTGEFWDAPFSSEYYWDSTRGPVMFTQAMQKLTTALPGATYVEIGPHPVLSSYLQDLAGKESVVTCPLRRAKSADALIEVQGTLDTLGKVVAAGSNSIDFDILYAGTEDLLDPQEPFPFAKKDHPFYSPTADVIKQTAPRNGPLNYAQLQLNAKTHLSLSDHIINGEPIMPAGGYVEAALEYGAKRLWNVEFTSMLSLSSERPIPYNIHLEGNKWTVSTISPTNITYPLNYNRLHASGYLSTEVDEAQDESPLAIKEIQARLAPVDMTGFYDGFSHFAQYGPTYQRITAVSKGRDAEGRDEVLAEVRGFGDDLENFYDYKLHPAVLDAALHVSQHPTLTGYGAGPYYYLPSKIGAVKVHDRLSQKPFPETVYSHGVLTKWTPSAIVYDFKIVDADGALLLTIESLEVARIGTVLTKASKRFELVDQPTEVSVDIKAAAEPTPASHVVLQFARGKELEIQSAIKKLDAEAPQAVWLVAPSGIDGDALTGFARSLRKEYPVWAIRSVVIDPSANADATIQHLHDREDIEDEIHIDADGVVAVPRVSAASAPTLRSQFSAEKPWIFEKSKVKQVSVAQPPRGHVQVQVDGVSKAADNVFAYTGKVAGTSKRVAGIAVGPLSNVVVAHKASIVDLPAGASHNVVAWAIAVTAVGGSSLASKERLQEKSVIVAHADTETGKEVASIFTHLGAHVSTLPSKPTTTDMVKAGALRANIIVSAATNATEIAVFDGLLIPGGKHFAWRQELPSTLTSDPWLIGDAISFGIKSGIETSAKFSAPADLIPAVESEVEYQPELFSANKTYVVLGGVNALGLGIAQWAYQKGAKSIVLSSPSGREELAKSASPLPGRLLSFLETASDLSLSTVALDATSANDVKALISKLPSSLGGVFINSSAGESHEFAAHNEATFEAAFQQTIGTLESLEQATSIDALDFLVAFSSVSGTFGAAGQTSYATASSTLASILKKHKNAVSFVAPVPLESVGAAGSSEVTLTNAEITGYIEDSLFKLKEGPVGQYIPGFNWDAVNASAGESAIYKDLVSKKSEGGAGGQENTINLRELICTTLDVPDEDLADDVPLTQYGLDSLSAAFLSVQLSSVITISQIQLLADVTIKQLQERMGQDPNDAPPEESKEDHVAKKVKAMHEMADKYGTNFVCNSTQGKPDENHKTVLLTGSTGSVGSHMLARLLQSDKTVHVFAFLRKQKQGGDNVNVERQKAAFVDRGLDTELLISPKLTILSGNLTEPFLGLTEERYEQLTREVTHIAHIGWTVNLIIPLSSFDNDLRGLRAMIDLALRPSGRPPMKLIFASTAGIFRGVYLTYNRILLILTVK</sequence>
<evidence type="ECO:0000313" key="1">
    <source>
        <dbReference type="EMBL" id="KAJ3555005.1"/>
    </source>
</evidence>
<proteinExistence type="predicted"/>
<gene>
    <name evidence="1" type="ORF">NM688_g2810</name>
</gene>